<accession>A0A4W5LSB2</accession>
<dbReference type="InterPro" id="IPR051835">
    <property type="entry name" value="RAC1-GEF"/>
</dbReference>
<dbReference type="Gene3D" id="2.30.29.30">
    <property type="entry name" value="Pleckstrin-homology domain (PH domain)/Phosphotyrosine-binding domain (PTB)"/>
    <property type="match status" value="1"/>
</dbReference>
<dbReference type="GeneTree" id="ENSGT00940000158972"/>
<dbReference type="FunFam" id="1.20.80.10:FF:000005">
    <property type="entry name" value="FERM, RhoGEF and pleckstrin domain-containing protein 1"/>
    <property type="match status" value="1"/>
</dbReference>
<dbReference type="GO" id="GO:0005085">
    <property type="term" value="F:guanyl-nucleotide exchange factor activity"/>
    <property type="evidence" value="ECO:0007669"/>
    <property type="project" value="TreeGrafter"/>
</dbReference>
<dbReference type="InterPro" id="IPR011993">
    <property type="entry name" value="PH-like_dom_sf"/>
</dbReference>
<feature type="domain" description="FERM" evidence="1">
    <location>
        <begin position="1"/>
        <end position="189"/>
    </location>
</feature>
<dbReference type="STRING" id="62062.ENSHHUP00000029136"/>
<reference evidence="2" key="2">
    <citation type="submission" date="2025-08" db="UniProtKB">
        <authorList>
            <consortium name="Ensembl"/>
        </authorList>
    </citation>
    <scope>IDENTIFICATION</scope>
</reference>
<dbReference type="Ensembl" id="ENSHHUT00000030352.1">
    <property type="protein sequence ID" value="ENSHHUP00000029136.1"/>
    <property type="gene ID" value="ENSHHUG00000018591.1"/>
</dbReference>
<dbReference type="InterPro" id="IPR000299">
    <property type="entry name" value="FERM_domain"/>
</dbReference>
<dbReference type="PANTHER" id="PTHR45858:SF1">
    <property type="entry name" value="FERM DOMAIN-CONTAINING PROTEIN 7"/>
    <property type="match status" value="1"/>
</dbReference>
<dbReference type="PANTHER" id="PTHR45858">
    <property type="entry name" value="FERM DOMAIN CONTAINING PROTEIN"/>
    <property type="match status" value="1"/>
</dbReference>
<reference evidence="3" key="1">
    <citation type="submission" date="2018-06" db="EMBL/GenBank/DDBJ databases">
        <title>Genome assembly of Danube salmon.</title>
        <authorList>
            <person name="Macqueen D.J."/>
            <person name="Gundappa M.K."/>
        </authorList>
    </citation>
    <scope>NUCLEOTIDE SEQUENCE [LARGE SCALE GENOMIC DNA]</scope>
</reference>
<evidence type="ECO:0000259" key="1">
    <source>
        <dbReference type="PROSITE" id="PS50057"/>
    </source>
</evidence>
<sequence>MSIYLTQVYSMYIYLSDPGVQYVYISICPRCTVCISIYLTQIKQDLSTGSLTCSDNSAALLVSHILQSELGDFKEELDIHHLEMRRYVPNQEYLDHKIMKFHRKHRGHSPADSDVHLLEVARKLDMYGIRPHPAHDGEGMRLNLAVTHSGVLVFQVHTHTHTHSCISNLLGTHISVPFNPTVNLNLTLT</sequence>
<dbReference type="PRINTS" id="PR00935">
    <property type="entry name" value="BAND41"/>
</dbReference>
<dbReference type="SUPFAM" id="SSF47031">
    <property type="entry name" value="Second domain of FERM"/>
    <property type="match status" value="1"/>
</dbReference>
<dbReference type="Pfam" id="PF00373">
    <property type="entry name" value="FERM_M"/>
    <property type="match status" value="1"/>
</dbReference>
<dbReference type="InterPro" id="IPR014352">
    <property type="entry name" value="FERM/acyl-CoA-bd_prot_sf"/>
</dbReference>
<dbReference type="InterPro" id="IPR035963">
    <property type="entry name" value="FERM_2"/>
</dbReference>
<reference evidence="2" key="3">
    <citation type="submission" date="2025-09" db="UniProtKB">
        <authorList>
            <consortium name="Ensembl"/>
        </authorList>
    </citation>
    <scope>IDENTIFICATION</scope>
</reference>
<proteinExistence type="predicted"/>
<dbReference type="Proteomes" id="UP000314982">
    <property type="component" value="Unassembled WGS sequence"/>
</dbReference>
<dbReference type="PROSITE" id="PS50057">
    <property type="entry name" value="FERM_3"/>
    <property type="match status" value="1"/>
</dbReference>
<organism evidence="2 3">
    <name type="scientific">Hucho hucho</name>
    <name type="common">huchen</name>
    <dbReference type="NCBI Taxonomy" id="62062"/>
    <lineage>
        <taxon>Eukaryota</taxon>
        <taxon>Metazoa</taxon>
        <taxon>Chordata</taxon>
        <taxon>Craniata</taxon>
        <taxon>Vertebrata</taxon>
        <taxon>Euteleostomi</taxon>
        <taxon>Actinopterygii</taxon>
        <taxon>Neopterygii</taxon>
        <taxon>Teleostei</taxon>
        <taxon>Protacanthopterygii</taxon>
        <taxon>Salmoniformes</taxon>
        <taxon>Salmonidae</taxon>
        <taxon>Salmoninae</taxon>
        <taxon>Hucho</taxon>
    </lineage>
</organism>
<dbReference type="InterPro" id="IPR019748">
    <property type="entry name" value="FERM_central"/>
</dbReference>
<evidence type="ECO:0000313" key="3">
    <source>
        <dbReference type="Proteomes" id="UP000314982"/>
    </source>
</evidence>
<dbReference type="CDD" id="cd14473">
    <property type="entry name" value="FERM_B-lobe"/>
    <property type="match status" value="1"/>
</dbReference>
<dbReference type="Gene3D" id="1.20.80.10">
    <property type="match status" value="1"/>
</dbReference>
<keyword evidence="3" id="KW-1185">Reference proteome</keyword>
<evidence type="ECO:0000313" key="2">
    <source>
        <dbReference type="Ensembl" id="ENSHHUP00000029136.1"/>
    </source>
</evidence>
<dbReference type="SUPFAM" id="SSF50729">
    <property type="entry name" value="PH domain-like"/>
    <property type="match status" value="1"/>
</dbReference>
<dbReference type="AlphaFoldDB" id="A0A4W5LSB2"/>
<protein>
    <recommendedName>
        <fullName evidence="1">FERM domain-containing protein</fullName>
    </recommendedName>
</protein>
<dbReference type="InterPro" id="IPR019749">
    <property type="entry name" value="Band_41_domain"/>
</dbReference>
<name>A0A4W5LSB2_9TELE</name>